<keyword evidence="4" id="KW-1185">Reference proteome</keyword>
<dbReference type="OrthoDB" id="3248529at2759"/>
<evidence type="ECO:0000256" key="2">
    <source>
        <dbReference type="SAM" id="MobiDB-lite"/>
    </source>
</evidence>
<feature type="region of interest" description="Disordered" evidence="2">
    <location>
        <begin position="1193"/>
        <end position="1219"/>
    </location>
</feature>
<name>A0A4S4LS99_9AGAM</name>
<evidence type="ECO:0000313" key="4">
    <source>
        <dbReference type="Proteomes" id="UP000310158"/>
    </source>
</evidence>
<proteinExistence type="predicted"/>
<accession>A0A4S4LS99</accession>
<sequence length="1285" mass="143753">MTHPTSGRDIEDGLRRRSPAALSSVLPGAFASRSLQFTFVVPPILTQMSHDGSPTQSSISQTQGSSPSESTFLAGVTRACESVVEEYRRSRISKAQASRQILATLSSNPDSGSSDAQPISEDERRLAYDDYFGQLEAVDDERRAVGELGGRQPEPEDVEPQPSGDRSESPISGGRARTPGLKRARTDEEESDDRPAVAKRPINPTLFAFGQGGGDSLDAELRLTLDLKSNYVRDVKFVKAEIASQPDLPDVPPSVWDDIIRNTYVDFDKIITSHFSLEGDPHEVKHLGDFEVIAAGGSRPKRSIMSQPDWALAWDKYKQGVLYLYPHRGRKLAVYERYILGLFTAAGPDVVLNFDKAVRSRSCSPHQELDQWLQHLKRQLEELEEGRMRFASLGTGTIDVDGRIANSSTFAPSAVTPSATATETAAPLLSVPQDFVRDAVAQQTIQQHPDLFRIVMLINVDHFEWMLRDHPNLEFVQSVVQGLHVGFWPCAEGPSTPYPNTWDESHDNFTPEGLAFVKQQCAEEERLERFSAPFKDLLPGMYSMPIHAVPKLHMNSFCMVIDHSAGSYSLNSLIDRDAIGIWLDNVQDLACNLLAAHSQAYRRLPIHPLWQIKQVVTVDGERRVDRCNNFGDRVSGFIWCSFFGLVLWIAINICKILELLAYVDDMFGHDAESRLVHYKPYDAFYPAKQKKQEFGHSLMIIGFHINAQVMTIALEDSVQVKLVAAIRDFLRDAPKCCRKLVEWLRLLGYANWGLNIAPLLWPALQSSWDKTQGKTISHTGITINKDVMHDLLWFASMFERSSCIYVMKAQDWDVEQADLLVYNDASSFGLGFWCPLHWEGFLSPLTLPPAGVETIFWYEALTVLSALVFAAELKRPPKRLVIFTDNLNTVQIFDSLSAHGVYTKILLFAIQVLIQHSIDLRVLHIAGQDNVVVDALSRGLISTALQYAPDLCIFPFLPPRNALGATGPWTYKRLVHERTITLGSDLGKATQASYDSHLQSYLTFCKLHAFPITPTEDTLSFFIVYMSHHIQPDFVAAYLSGICNRLQLFFPHVRDIRAAPLISCTLTGCLKLYRTPPNRKHPLSVEDLATAVAHFPNPTFDDMLFLAILYCGFFTLHRLRELVLPDQVALRDWRKTIKRSSVQVYNSAVGYLLPYHKGDRFYQGSTVVIASNLESDPHYGCTNAALLQHAPGSSADYTTSSPLPMPGTPSDPEGRHSSLLPDGLTNTFRLWAAGARRHSKSTSERMLSSCKRSCMGVLLLSATLQGYLSDIDRFRHLQPTPPSYT</sequence>
<dbReference type="InterPro" id="IPR043502">
    <property type="entry name" value="DNA/RNA_pol_sf"/>
</dbReference>
<feature type="compositionally biased region" description="Polar residues" evidence="2">
    <location>
        <begin position="103"/>
        <end position="117"/>
    </location>
</feature>
<organism evidence="3 4">
    <name type="scientific">Bondarzewia mesenterica</name>
    <dbReference type="NCBI Taxonomy" id="1095465"/>
    <lineage>
        <taxon>Eukaryota</taxon>
        <taxon>Fungi</taxon>
        <taxon>Dikarya</taxon>
        <taxon>Basidiomycota</taxon>
        <taxon>Agaricomycotina</taxon>
        <taxon>Agaricomycetes</taxon>
        <taxon>Russulales</taxon>
        <taxon>Bondarzewiaceae</taxon>
        <taxon>Bondarzewia</taxon>
    </lineage>
</organism>
<dbReference type="Proteomes" id="UP000310158">
    <property type="component" value="Unassembled WGS sequence"/>
</dbReference>
<reference evidence="3 4" key="1">
    <citation type="submission" date="2019-02" db="EMBL/GenBank/DDBJ databases">
        <title>Genome sequencing of the rare red list fungi Bondarzewia mesenterica.</title>
        <authorList>
            <person name="Buettner E."/>
            <person name="Kellner H."/>
        </authorList>
    </citation>
    <scope>NUCLEOTIDE SEQUENCE [LARGE SCALE GENOMIC DNA]</scope>
    <source>
        <strain evidence="3 4">DSM 108281</strain>
    </source>
</reference>
<dbReference type="EMBL" id="SGPL01000268">
    <property type="protein sequence ID" value="THH14558.1"/>
    <property type="molecule type" value="Genomic_DNA"/>
</dbReference>
<keyword evidence="1" id="KW-0175">Coiled coil</keyword>
<evidence type="ECO:0000313" key="3">
    <source>
        <dbReference type="EMBL" id="THH14558.1"/>
    </source>
</evidence>
<feature type="region of interest" description="Disordered" evidence="2">
    <location>
        <begin position="48"/>
        <end position="73"/>
    </location>
</feature>
<feature type="compositionally biased region" description="Low complexity" evidence="2">
    <location>
        <begin position="52"/>
        <end position="71"/>
    </location>
</feature>
<evidence type="ECO:0008006" key="5">
    <source>
        <dbReference type="Google" id="ProtNLM"/>
    </source>
</evidence>
<feature type="coiled-coil region" evidence="1">
    <location>
        <begin position="366"/>
        <end position="393"/>
    </location>
</feature>
<feature type="region of interest" description="Disordered" evidence="2">
    <location>
        <begin position="147"/>
        <end position="201"/>
    </location>
</feature>
<protein>
    <recommendedName>
        <fullName evidence="5">Reverse transcriptase domain-containing protein</fullName>
    </recommendedName>
</protein>
<dbReference type="PANTHER" id="PTHR33050:SF7">
    <property type="entry name" value="RIBONUCLEASE H"/>
    <property type="match status" value="1"/>
</dbReference>
<feature type="region of interest" description="Disordered" evidence="2">
    <location>
        <begin position="103"/>
        <end position="122"/>
    </location>
</feature>
<dbReference type="InterPro" id="IPR052055">
    <property type="entry name" value="Hepadnavirus_pol/RT"/>
</dbReference>
<dbReference type="PANTHER" id="PTHR33050">
    <property type="entry name" value="REVERSE TRANSCRIPTASE DOMAIN-CONTAINING PROTEIN"/>
    <property type="match status" value="1"/>
</dbReference>
<evidence type="ECO:0000256" key="1">
    <source>
        <dbReference type="SAM" id="Coils"/>
    </source>
</evidence>
<dbReference type="SUPFAM" id="SSF56672">
    <property type="entry name" value="DNA/RNA polymerases"/>
    <property type="match status" value="1"/>
</dbReference>
<gene>
    <name evidence="3" type="ORF">EW146_g5779</name>
</gene>
<comment type="caution">
    <text evidence="3">The sequence shown here is derived from an EMBL/GenBank/DDBJ whole genome shotgun (WGS) entry which is preliminary data.</text>
</comment>